<evidence type="ECO:0000256" key="4">
    <source>
        <dbReference type="ARBA" id="ARBA00022552"/>
    </source>
</evidence>
<proteinExistence type="inferred from homology"/>
<accession>A0A2P6NRJ7</accession>
<evidence type="ECO:0000256" key="7">
    <source>
        <dbReference type="SAM" id="Coils"/>
    </source>
</evidence>
<feature type="compositionally biased region" description="Basic and acidic residues" evidence="8">
    <location>
        <begin position="834"/>
        <end position="845"/>
    </location>
</feature>
<keyword evidence="4" id="KW-0698">rRNA processing</keyword>
<keyword evidence="7" id="KW-0175">Coiled coil</keyword>
<comment type="function">
    <text evidence="6">Involved in nucleolar processing of pre-18S ribosomal RNA. Has a role in the nuclear export of 40S pre-ribosomal subunit to the cytoplasm.</text>
</comment>
<dbReference type="GO" id="GO:0030692">
    <property type="term" value="C:Noc4p-Nop14p complex"/>
    <property type="evidence" value="ECO:0007669"/>
    <property type="project" value="TreeGrafter"/>
</dbReference>
<feature type="region of interest" description="Disordered" evidence="8">
    <location>
        <begin position="1"/>
        <end position="53"/>
    </location>
</feature>
<evidence type="ECO:0000313" key="10">
    <source>
        <dbReference type="Proteomes" id="UP000241769"/>
    </source>
</evidence>
<organism evidence="9 10">
    <name type="scientific">Planoprotostelium fungivorum</name>
    <dbReference type="NCBI Taxonomy" id="1890364"/>
    <lineage>
        <taxon>Eukaryota</taxon>
        <taxon>Amoebozoa</taxon>
        <taxon>Evosea</taxon>
        <taxon>Variosea</taxon>
        <taxon>Cavosteliida</taxon>
        <taxon>Cavosteliaceae</taxon>
        <taxon>Planoprotostelium</taxon>
    </lineage>
</organism>
<dbReference type="FunCoup" id="A0A2P6NRJ7">
    <property type="interactions" value="795"/>
</dbReference>
<evidence type="ECO:0000313" key="9">
    <source>
        <dbReference type="EMBL" id="PRP86575.1"/>
    </source>
</evidence>
<keyword evidence="10" id="KW-1185">Reference proteome</keyword>
<keyword evidence="3" id="KW-0690">Ribosome biogenesis</keyword>
<sequence length="858" mass="98472">MAHGGKSTGSKGSSKPGFGQKRTSGGIQKGKKEKAPATNPFNMRFNKPKMVVDGQKIKGIRSNLGQSRTKAIENRNRTLLVEYNQKDKASVFEDNRIGENNSTLTQDEKDLIRYQKETRKRYEKYNLNDEEEELTHLGTSIGEMQKFDDYVVSDDDGEDALDAEIVDKLHFGGLQRANQEEGEDGRKKTREEIYSEIIAKSKLARREKQKLHNEMEDLTDKLDRDYGELQQDLIGLKRQKLSTEEKKERGLGPDDYDKAVREMAFDVRATPSERTKTAEEAAAEEREKLEKLEEERLKRMRPDDEELESVKKLKPKIDRERHMSGDALDDDWNVPVYEEPLRYSLESDPEDEEKEEEGEKQEEEEEEKEEEEEEEEGADDDEDDMVDEEEVEEADEDDREEEKGEKKMIQMTKGGEIPFTLDVPQDQEELQAWTEGRNVTEISTIIQRIRSCNHPSLKEGNKEKMQNFLHILVEHYIVTVSTLHESDTLPLTLLDLLTKHITDMRDISPDSLYKLCRERIVAFHESLSEKLSGESRAVGSCWPSFGHLLFVKLVFSIYPSTDFEHPISTPSILLINEYISRCPIRTPKDFTLALFTCNLVLQVIRETKRYVPEVVTLLVDAIASSAGGGLSTTIPAGFLKLREKKTSASLVVEQLRLDLLAGTMKSKRESFVSDQWRLNAANAAIDLLSKFCDTWSEHPAIDEVNSIVRSALSTDRSPAQLKEKIQQLLDNLAQKSETCVRSRKPLKNLTVRPKEIFRAPLIHNKPGSGLHRGSSDVDVLNMKKLKKRVRVEKKGAIRELRKDNRFMQDVKHKAKMDETRERKSKARKIMASMERQEAEGKQLDRMKKKLNPKKKSAF</sequence>
<evidence type="ECO:0000256" key="5">
    <source>
        <dbReference type="ARBA" id="ARBA00023242"/>
    </source>
</evidence>
<name>A0A2P6NRJ7_9EUKA</name>
<keyword evidence="5" id="KW-0539">Nucleus</keyword>
<evidence type="ECO:0000256" key="6">
    <source>
        <dbReference type="ARBA" id="ARBA00024695"/>
    </source>
</evidence>
<dbReference type="EMBL" id="MDYQ01000029">
    <property type="protein sequence ID" value="PRP86575.1"/>
    <property type="molecule type" value="Genomic_DNA"/>
</dbReference>
<feature type="compositionally biased region" description="Acidic residues" evidence="8">
    <location>
        <begin position="347"/>
        <end position="400"/>
    </location>
</feature>
<gene>
    <name evidence="9" type="ORF">PROFUN_05213</name>
</gene>
<feature type="region of interest" description="Disordered" evidence="8">
    <location>
        <begin position="265"/>
        <end position="412"/>
    </location>
</feature>
<dbReference type="GO" id="GO:0030490">
    <property type="term" value="P:maturation of SSU-rRNA"/>
    <property type="evidence" value="ECO:0007669"/>
    <property type="project" value="TreeGrafter"/>
</dbReference>
<feature type="region of interest" description="Disordered" evidence="8">
    <location>
        <begin position="239"/>
        <end position="258"/>
    </location>
</feature>
<dbReference type="PANTHER" id="PTHR23183:SF0">
    <property type="entry name" value="NUCLEOLAR PROTEIN 14"/>
    <property type="match status" value="1"/>
</dbReference>
<dbReference type="InParanoid" id="A0A2P6NRJ7"/>
<evidence type="ECO:0000256" key="2">
    <source>
        <dbReference type="ARBA" id="ARBA00007466"/>
    </source>
</evidence>
<dbReference type="OrthoDB" id="441771at2759"/>
<dbReference type="STRING" id="1890364.A0A2P6NRJ7"/>
<evidence type="ECO:0000256" key="1">
    <source>
        <dbReference type="ARBA" id="ARBA00004604"/>
    </source>
</evidence>
<protein>
    <submittedName>
        <fullName evidence="9">Nucleolar protein 14</fullName>
    </submittedName>
</protein>
<feature type="region of interest" description="Disordered" evidence="8">
    <location>
        <begin position="813"/>
        <end position="858"/>
    </location>
</feature>
<comment type="caution">
    <text evidence="9">The sequence shown here is derived from an EMBL/GenBank/DDBJ whole genome shotgun (WGS) entry which is preliminary data.</text>
</comment>
<evidence type="ECO:0000256" key="8">
    <source>
        <dbReference type="SAM" id="MobiDB-lite"/>
    </source>
</evidence>
<feature type="compositionally biased region" description="Basic and acidic residues" evidence="8">
    <location>
        <begin position="265"/>
        <end position="324"/>
    </location>
</feature>
<feature type="compositionally biased region" description="Low complexity" evidence="8">
    <location>
        <begin position="1"/>
        <end position="21"/>
    </location>
</feature>
<dbReference type="Proteomes" id="UP000241769">
    <property type="component" value="Unassembled WGS sequence"/>
</dbReference>
<dbReference type="AlphaFoldDB" id="A0A2P6NRJ7"/>
<feature type="coiled-coil region" evidence="7">
    <location>
        <begin position="201"/>
        <end position="228"/>
    </location>
</feature>
<comment type="subcellular location">
    <subcellularLocation>
        <location evidence="1">Nucleus</location>
        <location evidence="1">Nucleolus</location>
    </subcellularLocation>
</comment>
<feature type="compositionally biased region" description="Basic and acidic residues" evidence="8">
    <location>
        <begin position="241"/>
        <end position="258"/>
    </location>
</feature>
<dbReference type="GO" id="GO:0032040">
    <property type="term" value="C:small-subunit processome"/>
    <property type="evidence" value="ECO:0007669"/>
    <property type="project" value="InterPro"/>
</dbReference>
<evidence type="ECO:0000256" key="3">
    <source>
        <dbReference type="ARBA" id="ARBA00022517"/>
    </source>
</evidence>
<feature type="compositionally biased region" description="Basic residues" evidence="8">
    <location>
        <begin position="846"/>
        <end position="858"/>
    </location>
</feature>
<dbReference type="PANTHER" id="PTHR23183">
    <property type="entry name" value="NOP14"/>
    <property type="match status" value="1"/>
</dbReference>
<dbReference type="InterPro" id="IPR007276">
    <property type="entry name" value="Nop14"/>
</dbReference>
<dbReference type="Pfam" id="PF04147">
    <property type="entry name" value="Nop14"/>
    <property type="match status" value="1"/>
</dbReference>
<comment type="similarity">
    <text evidence="2">Belongs to the NOP14 family.</text>
</comment>
<reference evidence="9 10" key="1">
    <citation type="journal article" date="2018" name="Genome Biol. Evol.">
        <title>Multiple Roots of Fruiting Body Formation in Amoebozoa.</title>
        <authorList>
            <person name="Hillmann F."/>
            <person name="Forbes G."/>
            <person name="Novohradska S."/>
            <person name="Ferling I."/>
            <person name="Riege K."/>
            <person name="Groth M."/>
            <person name="Westermann M."/>
            <person name="Marz M."/>
            <person name="Spaller T."/>
            <person name="Winckler T."/>
            <person name="Schaap P."/>
            <person name="Glockner G."/>
        </authorList>
    </citation>
    <scope>NUCLEOTIDE SEQUENCE [LARGE SCALE GENOMIC DNA]</scope>
    <source>
        <strain evidence="9 10">Jena</strain>
    </source>
</reference>